<dbReference type="OrthoDB" id="6020951at2"/>
<organism evidence="1 2">
    <name type="scientific">Cardiobacterium valvarum</name>
    <dbReference type="NCBI Taxonomy" id="194702"/>
    <lineage>
        <taxon>Bacteria</taxon>
        <taxon>Pseudomonadati</taxon>
        <taxon>Pseudomonadota</taxon>
        <taxon>Gammaproteobacteria</taxon>
        <taxon>Cardiobacteriales</taxon>
        <taxon>Cardiobacteriaceae</taxon>
        <taxon>Cardiobacterium</taxon>
    </lineage>
</organism>
<proteinExistence type="predicted"/>
<dbReference type="Pfam" id="PF19875">
    <property type="entry name" value="DUF6348"/>
    <property type="match status" value="1"/>
</dbReference>
<reference evidence="1 2" key="1">
    <citation type="submission" date="2018-06" db="EMBL/GenBank/DDBJ databases">
        <authorList>
            <consortium name="Pathogen Informatics"/>
            <person name="Doyle S."/>
        </authorList>
    </citation>
    <scope>NUCLEOTIDE SEQUENCE [LARGE SCALE GENOMIC DNA]</scope>
    <source>
        <strain evidence="1 2">NCTC13294</strain>
    </source>
</reference>
<dbReference type="Proteomes" id="UP000254572">
    <property type="component" value="Unassembled WGS sequence"/>
</dbReference>
<sequence>MHPNYTPLDTNPGLSAQFSVNYDDGSADNWDLPALLADVLDAEGYPTTRHGDWLHHAASGYALLVQIAALDLGEHVRSTTTIQIHHPDLFPQGIFEYQHSFGESPEEAIRYGFELWLSSDWQLLHAVATHDDKDHTGMTMTFSDGGSRRVHFGAPQYWQENPAPVPTDSEDDDAHHPFCPCCLFTNSMDAYQPLLEAQDNYALRLFAARNDDGSTDADCRVNGEDYAPGIDALRAYAATWPGTGSEFRKQYVLITNG</sequence>
<keyword evidence="2" id="KW-1185">Reference proteome</keyword>
<evidence type="ECO:0000313" key="1">
    <source>
        <dbReference type="EMBL" id="SUX24252.1"/>
    </source>
</evidence>
<dbReference type="RefSeq" id="WP_115611993.1">
    <property type="nucleotide sequence ID" value="NZ_JBHLZC010000002.1"/>
</dbReference>
<name>A0A381EBB5_9GAMM</name>
<evidence type="ECO:0000313" key="2">
    <source>
        <dbReference type="Proteomes" id="UP000254572"/>
    </source>
</evidence>
<dbReference type="EMBL" id="UFUW01000001">
    <property type="protein sequence ID" value="SUX24252.1"/>
    <property type="molecule type" value="Genomic_DNA"/>
</dbReference>
<dbReference type="AlphaFoldDB" id="A0A381EBB5"/>
<protein>
    <submittedName>
        <fullName evidence="1">Uncharacterized protein</fullName>
    </submittedName>
</protein>
<dbReference type="InterPro" id="IPR045929">
    <property type="entry name" value="DUF6348"/>
</dbReference>
<gene>
    <name evidence="1" type="ORF">NCTC13294_01771</name>
</gene>
<accession>A0A381EBB5</accession>